<dbReference type="Gene3D" id="1.10.357.10">
    <property type="entry name" value="Tetracycline Repressor, domain 2"/>
    <property type="match status" value="1"/>
</dbReference>
<dbReference type="PRINTS" id="PR00455">
    <property type="entry name" value="HTHTETR"/>
</dbReference>
<feature type="domain" description="HTH tetR-type" evidence="5">
    <location>
        <begin position="13"/>
        <end position="73"/>
    </location>
</feature>
<dbReference type="FunFam" id="1.10.10.60:FF:000141">
    <property type="entry name" value="TetR family transcriptional regulator"/>
    <property type="match status" value="1"/>
</dbReference>
<dbReference type="InterPro" id="IPR001647">
    <property type="entry name" value="HTH_TetR"/>
</dbReference>
<dbReference type="PANTHER" id="PTHR30055">
    <property type="entry name" value="HTH-TYPE TRANSCRIPTIONAL REGULATOR RUTR"/>
    <property type="match status" value="1"/>
</dbReference>
<evidence type="ECO:0000256" key="4">
    <source>
        <dbReference type="PROSITE-ProRule" id="PRU00335"/>
    </source>
</evidence>
<gene>
    <name evidence="6" type="ORF">ABOD76_20310</name>
</gene>
<keyword evidence="6" id="KW-0614">Plasmid</keyword>
<evidence type="ECO:0000313" key="6">
    <source>
        <dbReference type="EMBL" id="XBV87397.1"/>
    </source>
</evidence>
<organism evidence="6">
    <name type="scientific">Deinococcus sonorensis KR-87</name>
    <dbReference type="NCBI Taxonomy" id="694439"/>
    <lineage>
        <taxon>Bacteria</taxon>
        <taxon>Thermotogati</taxon>
        <taxon>Deinococcota</taxon>
        <taxon>Deinococci</taxon>
        <taxon>Deinococcales</taxon>
        <taxon>Deinococcaceae</taxon>
        <taxon>Deinococcus</taxon>
    </lineage>
</organism>
<name>A0AAU7UFZ3_9DEIO</name>
<proteinExistence type="predicted"/>
<keyword evidence="2 4" id="KW-0238">DNA-binding</keyword>
<dbReference type="RefSeq" id="WP_350245547.1">
    <property type="nucleotide sequence ID" value="NZ_CP158300.1"/>
</dbReference>
<dbReference type="GO" id="GO:0000976">
    <property type="term" value="F:transcription cis-regulatory region binding"/>
    <property type="evidence" value="ECO:0007669"/>
    <property type="project" value="TreeGrafter"/>
</dbReference>
<dbReference type="AlphaFoldDB" id="A0AAU7UFZ3"/>
<dbReference type="PROSITE" id="PS50977">
    <property type="entry name" value="HTH_TETR_2"/>
    <property type="match status" value="1"/>
</dbReference>
<sequence>MTAPASRRRLPSADRRHQILEAAAALFVQRGFEAVSMADIAGALGVSRPTIYSYFASPEAVLDALLEERMQQLWARLAPLLQGSSDHGQRPAPQLFATVFRFLLEERAELALLRCGGGPSFQTRRTAFLATLAQRIEPQRPASMSRLPHLLLIVTTLLEGMAFTDLTGTPLTGDALASSLDTFIRGGIEALQREQDGHTPPG</sequence>
<dbReference type="EMBL" id="CP158300">
    <property type="protein sequence ID" value="XBV87397.1"/>
    <property type="molecule type" value="Genomic_DNA"/>
</dbReference>
<feature type="DNA-binding region" description="H-T-H motif" evidence="4">
    <location>
        <begin position="36"/>
        <end position="55"/>
    </location>
</feature>
<evidence type="ECO:0000256" key="3">
    <source>
        <dbReference type="ARBA" id="ARBA00023163"/>
    </source>
</evidence>
<dbReference type="InterPro" id="IPR009057">
    <property type="entry name" value="Homeodomain-like_sf"/>
</dbReference>
<accession>A0AAU7UFZ3</accession>
<dbReference type="Pfam" id="PF00440">
    <property type="entry name" value="TetR_N"/>
    <property type="match status" value="1"/>
</dbReference>
<geneLocation type="plasmid" evidence="6">
    <name>pDson02</name>
</geneLocation>
<dbReference type="GO" id="GO:0003700">
    <property type="term" value="F:DNA-binding transcription factor activity"/>
    <property type="evidence" value="ECO:0007669"/>
    <property type="project" value="TreeGrafter"/>
</dbReference>
<evidence type="ECO:0000256" key="1">
    <source>
        <dbReference type="ARBA" id="ARBA00023015"/>
    </source>
</evidence>
<dbReference type="InterPro" id="IPR050109">
    <property type="entry name" value="HTH-type_TetR-like_transc_reg"/>
</dbReference>
<evidence type="ECO:0000256" key="2">
    <source>
        <dbReference type="ARBA" id="ARBA00023125"/>
    </source>
</evidence>
<reference evidence="6" key="1">
    <citation type="submission" date="2024-06" db="EMBL/GenBank/DDBJ databases">
        <title>Draft Genome Sequence of Deinococcus sonorensis Type Strain KR-87, a Biofilm Producing Representative of the Genus Deinococcus.</title>
        <authorList>
            <person name="Boren L.S."/>
            <person name="Grosso R.A."/>
            <person name="Hugenberg-Cox A.N."/>
            <person name="Hill J.T.E."/>
            <person name="Albert C.M."/>
            <person name="Tuohy J.M."/>
        </authorList>
    </citation>
    <scope>NUCLEOTIDE SEQUENCE</scope>
    <source>
        <strain evidence="6">KR-87</strain>
        <plasmid evidence="6">pDson02</plasmid>
    </source>
</reference>
<dbReference type="PANTHER" id="PTHR30055:SF184">
    <property type="entry name" value="HTH-TYPE TRANSCRIPTIONAL REGULATOR ETHR"/>
    <property type="match status" value="1"/>
</dbReference>
<dbReference type="KEGG" id="dsc:ABOD76_20310"/>
<keyword evidence="1" id="KW-0805">Transcription regulation</keyword>
<keyword evidence="3" id="KW-0804">Transcription</keyword>
<dbReference type="SUPFAM" id="SSF46689">
    <property type="entry name" value="Homeodomain-like"/>
    <property type="match status" value="1"/>
</dbReference>
<protein>
    <submittedName>
        <fullName evidence="6">TetR/AcrR family transcriptional regulator</fullName>
    </submittedName>
</protein>
<evidence type="ECO:0000259" key="5">
    <source>
        <dbReference type="PROSITE" id="PS50977"/>
    </source>
</evidence>